<feature type="region of interest" description="Disordered" evidence="2">
    <location>
        <begin position="249"/>
        <end position="280"/>
    </location>
</feature>
<evidence type="ECO:0000313" key="4">
    <source>
        <dbReference type="EMBL" id="KAL2920068.1"/>
    </source>
</evidence>
<dbReference type="SUPFAM" id="SSF54768">
    <property type="entry name" value="dsRNA-binding domain-like"/>
    <property type="match status" value="2"/>
</dbReference>
<feature type="compositionally biased region" description="Polar residues" evidence="2">
    <location>
        <begin position="256"/>
        <end position="269"/>
    </location>
</feature>
<gene>
    <name evidence="4" type="ORF">HK105_200134</name>
</gene>
<reference evidence="4 5" key="1">
    <citation type="submission" date="2023-09" db="EMBL/GenBank/DDBJ databases">
        <title>Pangenome analysis of Batrachochytrium dendrobatidis and related Chytrids.</title>
        <authorList>
            <person name="Yacoub M.N."/>
            <person name="Stajich J.E."/>
            <person name="James T.Y."/>
        </authorList>
    </citation>
    <scope>NUCLEOTIDE SEQUENCE [LARGE SCALE GENOMIC DNA]</scope>
    <source>
        <strain evidence="4 5">JEL0888</strain>
    </source>
</reference>
<evidence type="ECO:0000313" key="5">
    <source>
        <dbReference type="Proteomes" id="UP001527925"/>
    </source>
</evidence>
<accession>A0ABR4NKK7</accession>
<dbReference type="EMBL" id="JADGIZ020000001">
    <property type="protein sequence ID" value="KAL2920068.1"/>
    <property type="molecule type" value="Genomic_DNA"/>
</dbReference>
<feature type="domain" description="DRBM" evidence="3">
    <location>
        <begin position="105"/>
        <end position="176"/>
    </location>
</feature>
<dbReference type="Proteomes" id="UP001527925">
    <property type="component" value="Unassembled WGS sequence"/>
</dbReference>
<comment type="caution">
    <text evidence="4">The sequence shown here is derived from an EMBL/GenBank/DDBJ whole genome shotgun (WGS) entry which is preliminary data.</text>
</comment>
<evidence type="ECO:0000259" key="3">
    <source>
        <dbReference type="PROSITE" id="PS50137"/>
    </source>
</evidence>
<dbReference type="Gene3D" id="3.30.160.20">
    <property type="match status" value="1"/>
</dbReference>
<sequence>MGSSAPHEKSYKDIIVQYLRQSENVALLNEYCQKCSKPLPRWTQTSKPQGANSYLHTITLVVDGYKFEASGVANTSDGRKLVATSAIEFLTSKGIGYFSRARDANYISLLQSLTQAVDTTVPLYTDMTAPNANLTGKPFLASVTALGKTFECQGAFSKKQAARINAARLAFDALVEDVEVHAALSARNPNLAFSTAVRQAGGSGTYGFATRGVSIRPVGSEGAQDLSLPIQHPAVTVDTGFVQERQRGYIERPSRDSQPLGTQSTSSSLDPLLPYSAIPPLAHPEEHDYVDLLESFLNDHPDIGKSIYSYRAVDSQSGQQLNKAQLIVNKFVYRTSKAHVSQTDACNEVARRAYDELRQQFGEPQPPNLQLAHPPAETVNAGLLASQAAPSEASSTLGAASSRQHVLELDLIRQIEQAQSSAQNDKAADLMTRLIAMRDAHTQFLRTWASQNLSAAPGAAGASFHHEVLSESRSLRKRPISTEFLAPVKQQRVIE</sequence>
<name>A0ABR4NKK7_9FUNG</name>
<keyword evidence="5" id="KW-1185">Reference proteome</keyword>
<dbReference type="InterPro" id="IPR014720">
    <property type="entry name" value="dsRBD_dom"/>
</dbReference>
<organism evidence="4 5">
    <name type="scientific">Polyrhizophydium stewartii</name>
    <dbReference type="NCBI Taxonomy" id="2732419"/>
    <lineage>
        <taxon>Eukaryota</taxon>
        <taxon>Fungi</taxon>
        <taxon>Fungi incertae sedis</taxon>
        <taxon>Chytridiomycota</taxon>
        <taxon>Chytridiomycota incertae sedis</taxon>
        <taxon>Chytridiomycetes</taxon>
        <taxon>Rhizophydiales</taxon>
        <taxon>Rhizophydiales incertae sedis</taxon>
        <taxon>Polyrhizophydium</taxon>
    </lineage>
</organism>
<dbReference type="PROSITE" id="PS50137">
    <property type="entry name" value="DS_RBD"/>
    <property type="match status" value="1"/>
</dbReference>
<keyword evidence="1" id="KW-0694">RNA-binding</keyword>
<protein>
    <recommendedName>
        <fullName evidence="3">DRBM domain-containing protein</fullName>
    </recommendedName>
</protein>
<evidence type="ECO:0000256" key="1">
    <source>
        <dbReference type="PROSITE-ProRule" id="PRU00266"/>
    </source>
</evidence>
<evidence type="ECO:0000256" key="2">
    <source>
        <dbReference type="SAM" id="MobiDB-lite"/>
    </source>
</evidence>
<dbReference type="SMART" id="SM00358">
    <property type="entry name" value="DSRM"/>
    <property type="match status" value="2"/>
</dbReference>
<proteinExistence type="predicted"/>